<dbReference type="PANTHER" id="PTHR12151">
    <property type="entry name" value="ELECTRON TRANSPORT PROTIN SCO1/SENC FAMILY MEMBER"/>
    <property type="match status" value="1"/>
</dbReference>
<evidence type="ECO:0000313" key="5">
    <source>
        <dbReference type="EMBL" id="EAW32418.1"/>
    </source>
</evidence>
<evidence type="ECO:0000256" key="4">
    <source>
        <dbReference type="SAM" id="SignalP"/>
    </source>
</evidence>
<dbReference type="InterPro" id="IPR003782">
    <property type="entry name" value="SCO1/SenC"/>
</dbReference>
<dbReference type="CDD" id="cd02968">
    <property type="entry name" value="SCO"/>
    <property type="match status" value="1"/>
</dbReference>
<dbReference type="OrthoDB" id="9790194at2"/>
<comment type="similarity">
    <text evidence="1">Belongs to the SCO1/2 family.</text>
</comment>
<feature type="disulfide bond" description="Redox-active" evidence="3">
    <location>
        <begin position="69"/>
        <end position="73"/>
    </location>
</feature>
<dbReference type="AlphaFoldDB" id="A0Y8G4"/>
<feature type="binding site" evidence="2">
    <location>
        <position position="73"/>
    </location>
    <ligand>
        <name>Cu cation</name>
        <dbReference type="ChEBI" id="CHEBI:23378"/>
    </ligand>
</feature>
<sequence length="203" mass="22753">MIRMRTVLVVLLCSVSLFSAFTNAAESMVSVSPPRALAEFSLKDQYGHDFGIEQFKDRWSMVFVGFTSCPDVCPVTLANLEAVRAEMGFRMRPDRIPNIIFLAVDPDRDTDVLKDYLAFFHPQYIGITGSGSEIDKLIKGLDAFYRLDKSGPEDRNYNVIHNATVSIISPEATVVASIRPPFHPHKTGEYLIGIINKHMQLVD</sequence>
<evidence type="ECO:0000256" key="1">
    <source>
        <dbReference type="ARBA" id="ARBA00010996"/>
    </source>
</evidence>
<dbReference type="SUPFAM" id="SSF52833">
    <property type="entry name" value="Thioredoxin-like"/>
    <property type="match status" value="1"/>
</dbReference>
<comment type="caution">
    <text evidence="5">The sequence shown here is derived from an EMBL/GenBank/DDBJ whole genome shotgun (WGS) entry which is preliminary data.</text>
</comment>
<organism evidence="5 6">
    <name type="scientific">marine gamma proteobacterium HTCC2143</name>
    <dbReference type="NCBI Taxonomy" id="247633"/>
    <lineage>
        <taxon>Bacteria</taxon>
        <taxon>Pseudomonadati</taxon>
        <taxon>Pseudomonadota</taxon>
        <taxon>Gammaproteobacteria</taxon>
        <taxon>Cellvibrionales</taxon>
        <taxon>Spongiibacteraceae</taxon>
        <taxon>BD1-7 clade</taxon>
    </lineage>
</organism>
<keyword evidence="2" id="KW-0186">Copper</keyword>
<protein>
    <submittedName>
        <fullName evidence="5">Sco1/SenC family protein</fullName>
    </submittedName>
</protein>
<evidence type="ECO:0000256" key="2">
    <source>
        <dbReference type="PIRSR" id="PIRSR603782-1"/>
    </source>
</evidence>
<evidence type="ECO:0000313" key="6">
    <source>
        <dbReference type="Proteomes" id="UP000004931"/>
    </source>
</evidence>
<dbReference type="GO" id="GO:0046872">
    <property type="term" value="F:metal ion binding"/>
    <property type="evidence" value="ECO:0007669"/>
    <property type="project" value="UniProtKB-KW"/>
</dbReference>
<dbReference type="Proteomes" id="UP000004931">
    <property type="component" value="Unassembled WGS sequence"/>
</dbReference>
<dbReference type="PANTHER" id="PTHR12151:SF25">
    <property type="entry name" value="LINALOOL DEHYDRATASE_ISOMERASE DOMAIN-CONTAINING PROTEIN"/>
    <property type="match status" value="1"/>
</dbReference>
<feature type="chain" id="PRO_5002631311" evidence="4">
    <location>
        <begin position="25"/>
        <end position="203"/>
    </location>
</feature>
<keyword evidence="6" id="KW-1185">Reference proteome</keyword>
<gene>
    <name evidence="5" type="ORF">GP2143_14221</name>
</gene>
<dbReference type="Pfam" id="PF02630">
    <property type="entry name" value="SCO1-SenC"/>
    <property type="match status" value="1"/>
</dbReference>
<keyword evidence="3" id="KW-1015">Disulfide bond</keyword>
<feature type="signal peptide" evidence="4">
    <location>
        <begin position="1"/>
        <end position="24"/>
    </location>
</feature>
<dbReference type="Gene3D" id="3.40.30.10">
    <property type="entry name" value="Glutaredoxin"/>
    <property type="match status" value="1"/>
</dbReference>
<keyword evidence="2" id="KW-0479">Metal-binding</keyword>
<feature type="binding site" evidence="2">
    <location>
        <position position="69"/>
    </location>
    <ligand>
        <name>Cu cation</name>
        <dbReference type="ChEBI" id="CHEBI:23378"/>
    </ligand>
</feature>
<accession>A0Y8G4</accession>
<name>A0Y8G4_9GAMM</name>
<dbReference type="InterPro" id="IPR036249">
    <property type="entry name" value="Thioredoxin-like_sf"/>
</dbReference>
<reference evidence="5 6" key="1">
    <citation type="journal article" date="2010" name="J. Bacteriol.">
        <title>Genome sequence of the oligotrophic marine Gammaproteobacterium HTCC2143, isolated from the Oregon Coast.</title>
        <authorList>
            <person name="Oh H.M."/>
            <person name="Kang I."/>
            <person name="Ferriera S."/>
            <person name="Giovannoni S.J."/>
            <person name="Cho J.C."/>
        </authorList>
    </citation>
    <scope>NUCLEOTIDE SEQUENCE [LARGE SCALE GENOMIC DNA]</scope>
    <source>
        <strain evidence="5 6">HTCC2143</strain>
    </source>
</reference>
<evidence type="ECO:0000256" key="3">
    <source>
        <dbReference type="PIRSR" id="PIRSR603782-2"/>
    </source>
</evidence>
<dbReference type="STRING" id="247633.GP2143_14221"/>
<dbReference type="EMBL" id="AAVT01000001">
    <property type="protein sequence ID" value="EAW32418.1"/>
    <property type="molecule type" value="Genomic_DNA"/>
</dbReference>
<dbReference type="eggNOG" id="COG1999">
    <property type="taxonomic scope" value="Bacteria"/>
</dbReference>
<feature type="binding site" evidence="2">
    <location>
        <position position="161"/>
    </location>
    <ligand>
        <name>Cu cation</name>
        <dbReference type="ChEBI" id="CHEBI:23378"/>
    </ligand>
</feature>
<keyword evidence="4" id="KW-0732">Signal</keyword>
<proteinExistence type="inferred from homology"/>